<gene>
    <name evidence="1" type="ORF">BLNAU_21843</name>
</gene>
<dbReference type="EMBL" id="JARBJD010000356">
    <property type="protein sequence ID" value="KAK2943217.1"/>
    <property type="molecule type" value="Genomic_DNA"/>
</dbReference>
<proteinExistence type="predicted"/>
<evidence type="ECO:0000313" key="2">
    <source>
        <dbReference type="Proteomes" id="UP001281761"/>
    </source>
</evidence>
<keyword evidence="2" id="KW-1185">Reference proteome</keyword>
<sequence>MRCIVNTDYSILFTQQSYLDFLHCLSKPLYSQYFTTLFESFVPFHHYDFSPDAIRMLSLPNAGGHSENSEALSFELIHRMFGATLDKAEMEIHYANEHWKKTDYVCRIKSHRLGVSVTRAVGFPKPENFDIGQAASLLKKKLFGICVSSVGVEDDDKWERQLLHVWCQSPSNALLLRDAYSALHESLRGDTIVILTIAENHKWIFS</sequence>
<name>A0ABQ9WUN6_9EUKA</name>
<comment type="caution">
    <text evidence="1">The sequence shown here is derived from an EMBL/GenBank/DDBJ whole genome shotgun (WGS) entry which is preliminary data.</text>
</comment>
<evidence type="ECO:0000313" key="1">
    <source>
        <dbReference type="EMBL" id="KAK2943217.1"/>
    </source>
</evidence>
<organism evidence="1 2">
    <name type="scientific">Blattamonas nauphoetae</name>
    <dbReference type="NCBI Taxonomy" id="2049346"/>
    <lineage>
        <taxon>Eukaryota</taxon>
        <taxon>Metamonada</taxon>
        <taxon>Preaxostyla</taxon>
        <taxon>Oxymonadida</taxon>
        <taxon>Blattamonas</taxon>
    </lineage>
</organism>
<dbReference type="Proteomes" id="UP001281761">
    <property type="component" value="Unassembled WGS sequence"/>
</dbReference>
<protein>
    <submittedName>
        <fullName evidence="1">PE-PGRS family protein</fullName>
    </submittedName>
</protein>
<reference evidence="1 2" key="1">
    <citation type="journal article" date="2022" name="bioRxiv">
        <title>Genomics of Preaxostyla Flagellates Illuminates Evolutionary Transitions and the Path Towards Mitochondrial Loss.</title>
        <authorList>
            <person name="Novak L.V.F."/>
            <person name="Treitli S.C."/>
            <person name="Pyrih J."/>
            <person name="Halakuc P."/>
            <person name="Pipaliya S.V."/>
            <person name="Vacek V."/>
            <person name="Brzon O."/>
            <person name="Soukal P."/>
            <person name="Eme L."/>
            <person name="Dacks J.B."/>
            <person name="Karnkowska A."/>
            <person name="Elias M."/>
            <person name="Hampl V."/>
        </authorList>
    </citation>
    <scope>NUCLEOTIDE SEQUENCE [LARGE SCALE GENOMIC DNA]</scope>
    <source>
        <strain evidence="1">NAU3</strain>
        <tissue evidence="1">Gut</tissue>
    </source>
</reference>
<accession>A0ABQ9WUN6</accession>